<feature type="domain" description="Aspartate/ornithine carbamoyltransferase Asp/Orn-binding" evidence="7">
    <location>
        <begin position="155"/>
        <end position="308"/>
    </location>
</feature>
<comment type="subcellular location">
    <subcellularLocation>
        <location evidence="6">Cytoplasm</location>
    </subcellularLocation>
</comment>
<dbReference type="Proteomes" id="UP000317778">
    <property type="component" value="Unassembled WGS sequence"/>
</dbReference>
<dbReference type="PANTHER" id="PTHR45753:SF3">
    <property type="entry name" value="ORNITHINE TRANSCARBAMYLASE, MITOCHONDRIAL"/>
    <property type="match status" value="1"/>
</dbReference>
<evidence type="ECO:0000256" key="4">
    <source>
        <dbReference type="ARBA" id="ARBA00022679"/>
    </source>
</evidence>
<feature type="binding site" evidence="6">
    <location>
        <begin position="234"/>
        <end position="235"/>
    </location>
    <ligand>
        <name>L-ornithine</name>
        <dbReference type="ChEBI" id="CHEBI:46911"/>
    </ligand>
</feature>
<dbReference type="NCBIfam" id="TIGR00658">
    <property type="entry name" value="orni_carb_tr"/>
    <property type="match status" value="1"/>
</dbReference>
<dbReference type="GO" id="GO:0042450">
    <property type="term" value="P:L-arginine biosynthetic process via ornithine"/>
    <property type="evidence" value="ECO:0007669"/>
    <property type="project" value="UniProtKB-UniRule"/>
</dbReference>
<dbReference type="InterPro" id="IPR002292">
    <property type="entry name" value="Orn/put_carbamltrans"/>
</dbReference>
<comment type="catalytic activity">
    <reaction evidence="5 6">
        <text>carbamoyl phosphate + L-ornithine = L-citrulline + phosphate + H(+)</text>
        <dbReference type="Rhea" id="RHEA:19513"/>
        <dbReference type="ChEBI" id="CHEBI:15378"/>
        <dbReference type="ChEBI" id="CHEBI:43474"/>
        <dbReference type="ChEBI" id="CHEBI:46911"/>
        <dbReference type="ChEBI" id="CHEBI:57743"/>
        <dbReference type="ChEBI" id="CHEBI:58228"/>
        <dbReference type="EC" id="2.1.3.3"/>
    </reaction>
</comment>
<evidence type="ECO:0000313" key="9">
    <source>
        <dbReference type="EMBL" id="TKJ40564.1"/>
    </source>
</evidence>
<sequence>MKKDLVSIVDLNGEEIRELFKISAEIKGLELDLAKGKTLVLVFEKPSLRTRVTFSVAFFQLGGNVIYLAPADIGLGKRESVPDVARNLARWVDAIAARTFAHKTVQDLAEYADIPVINALSDAEHPCQALADFLTIYEHLGSGSTRGSEAFSWGDIKLAYFGDGNNVCHSLMLTVARLGAHMVIGGPQGYGPKDEFIKAATDEAAKTGASITITNDAHEAAADADVIYTDVWASMGQEQEAAERRSLFAPFQVNSELLSHAKPDVLVEHCLPAHRGEEITDEVLDGEHSVVLDEAENRLHIQKAILYRLLLLTGD</sequence>
<protein>
    <recommendedName>
        <fullName evidence="3 6">Ornithine carbamoyltransferase</fullName>
        <shortName evidence="6">OTCase</shortName>
        <ecNumber evidence="3 6">2.1.3.3</ecNumber>
    </recommendedName>
</protein>
<accession>A0A532V023</accession>
<dbReference type="GO" id="GO:0004585">
    <property type="term" value="F:ornithine carbamoyltransferase activity"/>
    <property type="evidence" value="ECO:0007669"/>
    <property type="project" value="UniProtKB-UniRule"/>
</dbReference>
<keyword evidence="4 6" id="KW-0808">Transferase</keyword>
<dbReference type="GO" id="GO:0016597">
    <property type="term" value="F:amino acid binding"/>
    <property type="evidence" value="ECO:0007669"/>
    <property type="project" value="InterPro"/>
</dbReference>
<evidence type="ECO:0000256" key="5">
    <source>
        <dbReference type="ARBA" id="ARBA00048772"/>
    </source>
</evidence>
<feature type="binding site" evidence="6">
    <location>
        <begin position="270"/>
        <end position="271"/>
    </location>
    <ligand>
        <name>carbamoyl phosphate</name>
        <dbReference type="ChEBI" id="CHEBI:58228"/>
    </ligand>
</feature>
<name>A0A532V023_UNCT6</name>
<evidence type="ECO:0000313" key="10">
    <source>
        <dbReference type="Proteomes" id="UP000317778"/>
    </source>
</evidence>
<feature type="binding site" evidence="6">
    <location>
        <position position="230"/>
    </location>
    <ligand>
        <name>L-ornithine</name>
        <dbReference type="ChEBI" id="CHEBI:46911"/>
    </ligand>
</feature>
<comment type="caution">
    <text evidence="9">The sequence shown here is derived from an EMBL/GenBank/DDBJ whole genome shotgun (WGS) entry which is preliminary data.</text>
</comment>
<organism evidence="9 10">
    <name type="scientific">candidate division TA06 bacterium B3_TA06</name>
    <dbReference type="NCBI Taxonomy" id="2012487"/>
    <lineage>
        <taxon>Bacteria</taxon>
        <taxon>Bacteria division TA06</taxon>
    </lineage>
</organism>
<evidence type="ECO:0000256" key="1">
    <source>
        <dbReference type="ARBA" id="ARBA00004975"/>
    </source>
</evidence>
<evidence type="ECO:0000256" key="6">
    <source>
        <dbReference type="HAMAP-Rule" id="MF_01109"/>
    </source>
</evidence>
<comment type="caution">
    <text evidence="6">Lacks conserved residue(s) required for the propagation of feature annotation.</text>
</comment>
<dbReference type="GO" id="GO:0005737">
    <property type="term" value="C:cytoplasm"/>
    <property type="evidence" value="ECO:0007669"/>
    <property type="project" value="UniProtKB-SubCell"/>
</dbReference>
<comment type="pathway">
    <text evidence="1">Amino-acid biosynthesis; L-arginine biosynthesis; L-arginine from L-ornithine and carbamoyl phosphate: step 1/3.</text>
</comment>
<evidence type="ECO:0000259" key="7">
    <source>
        <dbReference type="Pfam" id="PF00185"/>
    </source>
</evidence>
<evidence type="ECO:0000259" key="8">
    <source>
        <dbReference type="Pfam" id="PF02729"/>
    </source>
</evidence>
<dbReference type="PANTHER" id="PTHR45753">
    <property type="entry name" value="ORNITHINE CARBAMOYLTRANSFERASE, MITOCHONDRIAL"/>
    <property type="match status" value="1"/>
</dbReference>
<dbReference type="FunFam" id="3.40.50.1370:FF:000008">
    <property type="entry name" value="Ornithine carbamoyltransferase"/>
    <property type="match status" value="1"/>
</dbReference>
<dbReference type="SUPFAM" id="SSF53671">
    <property type="entry name" value="Aspartate/ornithine carbamoyltransferase"/>
    <property type="match status" value="1"/>
</dbReference>
<dbReference type="Pfam" id="PF02729">
    <property type="entry name" value="OTCace_N"/>
    <property type="match status" value="1"/>
</dbReference>
<dbReference type="PRINTS" id="PR00100">
    <property type="entry name" value="AOTCASE"/>
</dbReference>
<dbReference type="InterPro" id="IPR024904">
    <property type="entry name" value="OTCase_ArgI"/>
</dbReference>
<feature type="domain" description="Aspartate/ornithine carbamoyltransferase carbamoyl-P binding" evidence="8">
    <location>
        <begin position="3"/>
        <end position="138"/>
    </location>
</feature>
<dbReference type="PRINTS" id="PR00102">
    <property type="entry name" value="OTCASE"/>
</dbReference>
<dbReference type="EMBL" id="NJBO01000017">
    <property type="protein sequence ID" value="TKJ40564.1"/>
    <property type="molecule type" value="Genomic_DNA"/>
</dbReference>
<feature type="binding site" evidence="6">
    <location>
        <position position="298"/>
    </location>
    <ligand>
        <name>carbamoyl phosphate</name>
        <dbReference type="ChEBI" id="CHEBI:58228"/>
    </ligand>
</feature>
<proteinExistence type="inferred from homology"/>
<evidence type="ECO:0000256" key="3">
    <source>
        <dbReference type="ARBA" id="ARBA00013007"/>
    </source>
</evidence>
<reference evidence="9 10" key="1">
    <citation type="submission" date="2017-06" db="EMBL/GenBank/DDBJ databases">
        <title>Novel microbial phyla capable of carbon fixation and sulfur reduction in deep-sea sediments.</title>
        <authorList>
            <person name="Huang J."/>
            <person name="Baker B."/>
            <person name="Wang Y."/>
        </authorList>
    </citation>
    <scope>NUCLEOTIDE SEQUENCE [LARGE SCALE GENOMIC DNA]</scope>
    <source>
        <strain evidence="9">B3_TA06</strain>
    </source>
</reference>
<dbReference type="InterPro" id="IPR006131">
    <property type="entry name" value="Asp_carbamoyltransf_Asp/Orn-bd"/>
</dbReference>
<dbReference type="AlphaFoldDB" id="A0A532V023"/>
<dbReference type="InterPro" id="IPR006130">
    <property type="entry name" value="Asp/Orn_carbamoylTrfase"/>
</dbReference>
<dbReference type="EC" id="2.1.3.3" evidence="3 6"/>
<feature type="binding site" evidence="6">
    <location>
        <begin position="125"/>
        <end position="128"/>
    </location>
    <ligand>
        <name>carbamoyl phosphate</name>
        <dbReference type="ChEBI" id="CHEBI:58228"/>
    </ligand>
</feature>
<evidence type="ECO:0000256" key="2">
    <source>
        <dbReference type="ARBA" id="ARBA00007805"/>
    </source>
</evidence>
<dbReference type="Gene3D" id="3.40.50.1370">
    <property type="entry name" value="Aspartate/ornithine carbamoyltransferase"/>
    <property type="match status" value="2"/>
</dbReference>
<dbReference type="HAMAP" id="MF_01109">
    <property type="entry name" value="OTCase"/>
    <property type="match status" value="1"/>
</dbReference>
<keyword evidence="6" id="KW-0963">Cytoplasm</keyword>
<feature type="binding site" evidence="6">
    <location>
        <position position="98"/>
    </location>
    <ligand>
        <name>carbamoyl phosphate</name>
        <dbReference type="ChEBI" id="CHEBI:58228"/>
    </ligand>
</feature>
<dbReference type="GO" id="GO:0019240">
    <property type="term" value="P:citrulline biosynthetic process"/>
    <property type="evidence" value="ECO:0007669"/>
    <property type="project" value="TreeGrafter"/>
</dbReference>
<feature type="binding site" evidence="6">
    <location>
        <position position="166"/>
    </location>
    <ligand>
        <name>L-ornithine</name>
        <dbReference type="ChEBI" id="CHEBI:46911"/>
    </ligand>
</feature>
<dbReference type="Pfam" id="PF00185">
    <property type="entry name" value="OTCace"/>
    <property type="match status" value="1"/>
</dbReference>
<dbReference type="InterPro" id="IPR006132">
    <property type="entry name" value="Asp/Orn_carbamoyltranf_P-bd"/>
</dbReference>
<gene>
    <name evidence="9" type="primary">argF</name>
    <name evidence="9" type="ORF">CEE36_09250</name>
</gene>
<dbReference type="NCBIfam" id="NF001986">
    <property type="entry name" value="PRK00779.1"/>
    <property type="match status" value="1"/>
</dbReference>
<comment type="similarity">
    <text evidence="2 6">Belongs to the aspartate/ornithine carbamoyltransferase superfamily. OTCase family.</text>
</comment>
<dbReference type="InterPro" id="IPR036901">
    <property type="entry name" value="Asp/Orn_carbamoylTrfase_sf"/>
</dbReference>